<dbReference type="InterPro" id="IPR000073">
    <property type="entry name" value="AB_hydrolase_1"/>
</dbReference>
<reference evidence="3 4" key="1">
    <citation type="submission" date="2022-09" db="EMBL/GenBank/DDBJ databases">
        <title>Enrichment on poylsaccharides allowed isolation of novel metabolic and taxonomic groups of Haloarchaea.</title>
        <authorList>
            <person name="Sorokin D.Y."/>
            <person name="Elcheninov A.G."/>
            <person name="Khizhniak T.V."/>
            <person name="Kolganova T.V."/>
            <person name="Kublanov I.V."/>
        </authorList>
    </citation>
    <scope>NUCLEOTIDE SEQUENCE [LARGE SCALE GENOMIC DNA]</scope>
    <source>
        <strain evidence="3 4">AArc-curdl1</strain>
    </source>
</reference>
<dbReference type="Proteomes" id="UP001321047">
    <property type="component" value="Unassembled WGS sequence"/>
</dbReference>
<dbReference type="RefSeq" id="WP_342808266.1">
    <property type="nucleotide sequence ID" value="NZ_JAOPJZ010000004.1"/>
</dbReference>
<dbReference type="InterPro" id="IPR050266">
    <property type="entry name" value="AB_hydrolase_sf"/>
</dbReference>
<dbReference type="Gene3D" id="3.40.50.1820">
    <property type="entry name" value="alpha/beta hydrolase"/>
    <property type="match status" value="1"/>
</dbReference>
<comment type="caution">
    <text evidence="3">The sequence shown here is derived from an EMBL/GenBank/DDBJ whole genome shotgun (WGS) entry which is preliminary data.</text>
</comment>
<keyword evidence="1 3" id="KW-0378">Hydrolase</keyword>
<dbReference type="EMBL" id="JAOPJZ010000004">
    <property type="protein sequence ID" value="MCU4751745.1"/>
    <property type="molecule type" value="Genomic_DNA"/>
</dbReference>
<gene>
    <name evidence="3" type="ORF">OB919_07080</name>
</gene>
<accession>A0AAP2Z7H0</accession>
<dbReference type="Pfam" id="PF00561">
    <property type="entry name" value="Abhydrolase_1"/>
    <property type="match status" value="1"/>
</dbReference>
<name>A0AAP2Z7H0_9EURY</name>
<keyword evidence="4" id="KW-1185">Reference proteome</keyword>
<evidence type="ECO:0000256" key="1">
    <source>
        <dbReference type="ARBA" id="ARBA00022801"/>
    </source>
</evidence>
<protein>
    <submittedName>
        <fullName evidence="3">Alpha/beta hydrolase</fullName>
    </submittedName>
</protein>
<dbReference type="AlphaFoldDB" id="A0AAP2Z7H0"/>
<evidence type="ECO:0000313" key="4">
    <source>
        <dbReference type="Proteomes" id="UP001321047"/>
    </source>
</evidence>
<sequence length="265" mass="28069">MPTVSNRRASIYYATDGDAEGPPVVFVSDAGLGGWSWGWQHAALAGPFETVVWDLRGTGRSSAPDGPYSLETLVSDLEAVCRAAGYRRVHLVGLGLGGAIALEAAHRTGRVETLTLVGTAAHGDAFDLDSLLVAVDDDGGAETAAALAESLEHGLSEPFRTDHPDVVEGIVDWRLEGDAGRTGLQGQLEALARFDVRDRLFEITQPALVFHGTADELVSPAAGEALANGLPRGEFVPLEGAGHLATIERSRVINDRLFEFLAFED</sequence>
<dbReference type="GO" id="GO:0016787">
    <property type="term" value="F:hydrolase activity"/>
    <property type="evidence" value="ECO:0007669"/>
    <property type="project" value="UniProtKB-KW"/>
</dbReference>
<feature type="domain" description="AB hydrolase-1" evidence="2">
    <location>
        <begin position="31"/>
        <end position="249"/>
    </location>
</feature>
<evidence type="ECO:0000259" key="2">
    <source>
        <dbReference type="Pfam" id="PF00561"/>
    </source>
</evidence>
<evidence type="ECO:0000313" key="3">
    <source>
        <dbReference type="EMBL" id="MCU4751745.1"/>
    </source>
</evidence>
<dbReference type="SUPFAM" id="SSF53474">
    <property type="entry name" value="alpha/beta-Hydrolases"/>
    <property type="match status" value="1"/>
</dbReference>
<dbReference type="InterPro" id="IPR029058">
    <property type="entry name" value="AB_hydrolase_fold"/>
</dbReference>
<organism evidence="3 4">
    <name type="scientific">Natronosalvus hydrolyticus</name>
    <dbReference type="NCBI Taxonomy" id="2979988"/>
    <lineage>
        <taxon>Archaea</taxon>
        <taxon>Methanobacteriati</taxon>
        <taxon>Methanobacteriota</taxon>
        <taxon>Stenosarchaea group</taxon>
        <taxon>Halobacteria</taxon>
        <taxon>Halobacteriales</taxon>
        <taxon>Natrialbaceae</taxon>
        <taxon>Natronosalvus</taxon>
    </lineage>
</organism>
<dbReference type="GO" id="GO:0016020">
    <property type="term" value="C:membrane"/>
    <property type="evidence" value="ECO:0007669"/>
    <property type="project" value="TreeGrafter"/>
</dbReference>
<dbReference type="PANTHER" id="PTHR43798:SF31">
    <property type="entry name" value="AB HYDROLASE SUPERFAMILY PROTEIN YCLE"/>
    <property type="match status" value="1"/>
</dbReference>
<dbReference type="PRINTS" id="PR00111">
    <property type="entry name" value="ABHYDROLASE"/>
</dbReference>
<dbReference type="PANTHER" id="PTHR43798">
    <property type="entry name" value="MONOACYLGLYCEROL LIPASE"/>
    <property type="match status" value="1"/>
</dbReference>
<proteinExistence type="predicted"/>